<dbReference type="SMART" id="SM00671">
    <property type="entry name" value="SEL1"/>
    <property type="match status" value="2"/>
</dbReference>
<dbReference type="PANTHER" id="PTHR44523">
    <property type="entry name" value="TETRATRICOPEPTIDE REPEAT PROTEIN 13"/>
    <property type="match status" value="1"/>
</dbReference>
<reference evidence="1" key="1">
    <citation type="submission" date="2018-06" db="EMBL/GenBank/DDBJ databases">
        <authorList>
            <person name="Zhirakovskaya E."/>
        </authorList>
    </citation>
    <scope>NUCLEOTIDE SEQUENCE</scope>
</reference>
<dbReference type="Gene3D" id="1.25.40.10">
    <property type="entry name" value="Tetratricopeptide repeat domain"/>
    <property type="match status" value="2"/>
</dbReference>
<dbReference type="InterPro" id="IPR006597">
    <property type="entry name" value="Sel1-like"/>
</dbReference>
<dbReference type="Pfam" id="PF13432">
    <property type="entry name" value="TPR_16"/>
    <property type="match status" value="1"/>
</dbReference>
<organism evidence="1">
    <name type="scientific">hydrothermal vent metagenome</name>
    <dbReference type="NCBI Taxonomy" id="652676"/>
    <lineage>
        <taxon>unclassified sequences</taxon>
        <taxon>metagenomes</taxon>
        <taxon>ecological metagenomes</taxon>
    </lineage>
</organism>
<dbReference type="InterPro" id="IPR019734">
    <property type="entry name" value="TPR_rpt"/>
</dbReference>
<dbReference type="PROSITE" id="PS50005">
    <property type="entry name" value="TPR"/>
    <property type="match status" value="2"/>
</dbReference>
<accession>A0A3B1DK25</accession>
<dbReference type="SMART" id="SM00028">
    <property type="entry name" value="TPR"/>
    <property type="match status" value="4"/>
</dbReference>
<dbReference type="Pfam" id="PF13414">
    <property type="entry name" value="TPR_11"/>
    <property type="match status" value="1"/>
</dbReference>
<protein>
    <submittedName>
        <fullName evidence="1">Uncharacterized protein</fullName>
    </submittedName>
</protein>
<dbReference type="AlphaFoldDB" id="A0A3B1DK25"/>
<dbReference type="InterPro" id="IPR011990">
    <property type="entry name" value="TPR-like_helical_dom_sf"/>
</dbReference>
<gene>
    <name evidence="1" type="ORF">MNBD_UNCLBAC01-23</name>
</gene>
<sequence length="295" mass="33001">MTKIIIFLSLCSLVIFPTVNSAQDLNPLQVIFEKATEALSEGNYSRAIDLYEKTLNIHPDFAQAYYYLGLAHRGAGTDLREVVWLFKRATELKSDYADAYDNLARSYYAMGMFDEATEAALAAVNIDDDLASAHLALGWVYLLGKDQPEDALYHFEKAIKQADTPYAHFGLGMAYAKAGQKFRALEMITILRQRGEETSAKQLEDMVRYGKEVNPPIHLAPLVMPQRTKGTLVKETPSFEPNKNFSGDMKVRLKEKMATIEDAPQSFPINSPQSGASRIRALQRKTINQSKGSGY</sequence>
<name>A0A3B1DK25_9ZZZZ</name>
<dbReference type="SUPFAM" id="SSF48452">
    <property type="entry name" value="TPR-like"/>
    <property type="match status" value="1"/>
</dbReference>
<evidence type="ECO:0000313" key="1">
    <source>
        <dbReference type="EMBL" id="VAX35340.1"/>
    </source>
</evidence>
<dbReference type="EMBL" id="UOGJ01000046">
    <property type="protein sequence ID" value="VAX35340.1"/>
    <property type="molecule type" value="Genomic_DNA"/>
</dbReference>
<dbReference type="PANTHER" id="PTHR44523:SF1">
    <property type="entry name" value="TETRATRICOPEPTIDE REPEAT PROTEIN 13"/>
    <property type="match status" value="1"/>
</dbReference>
<proteinExistence type="predicted"/>